<proteinExistence type="predicted"/>
<name>A0A917P5Q9_9ACTN</name>
<dbReference type="AlphaFoldDB" id="A0A917P5Q9"/>
<organism evidence="1 2">
    <name type="scientific">Streptomyces brasiliensis</name>
    <dbReference type="NCBI Taxonomy" id="1954"/>
    <lineage>
        <taxon>Bacteria</taxon>
        <taxon>Bacillati</taxon>
        <taxon>Actinomycetota</taxon>
        <taxon>Actinomycetes</taxon>
        <taxon>Kitasatosporales</taxon>
        <taxon>Streptomycetaceae</taxon>
        <taxon>Streptomyces</taxon>
    </lineage>
</organism>
<evidence type="ECO:0000313" key="2">
    <source>
        <dbReference type="Proteomes" id="UP000657574"/>
    </source>
</evidence>
<protein>
    <submittedName>
        <fullName evidence="1">Uncharacterized protein</fullName>
    </submittedName>
</protein>
<reference evidence="1" key="2">
    <citation type="submission" date="2020-09" db="EMBL/GenBank/DDBJ databases">
        <authorList>
            <person name="Sun Q."/>
            <person name="Ohkuma M."/>
        </authorList>
    </citation>
    <scope>NUCLEOTIDE SEQUENCE</scope>
    <source>
        <strain evidence="1">JCM 3086</strain>
    </source>
</reference>
<sequence>MGDRCADFPSLRLELDKHGVMHLVLEGPSLNSVGPPASPLR</sequence>
<dbReference type="Proteomes" id="UP000657574">
    <property type="component" value="Unassembled WGS sequence"/>
</dbReference>
<evidence type="ECO:0000313" key="1">
    <source>
        <dbReference type="EMBL" id="GGJ62840.1"/>
    </source>
</evidence>
<dbReference type="RefSeq" id="WP_268248752.1">
    <property type="nucleotide sequence ID" value="NZ_BMQA01000073.1"/>
</dbReference>
<gene>
    <name evidence="1" type="ORF">GCM10010121_086860</name>
</gene>
<accession>A0A917P5Q9</accession>
<reference evidence="1" key="1">
    <citation type="journal article" date="2014" name="Int. J. Syst. Evol. Microbiol.">
        <title>Complete genome sequence of Corynebacterium casei LMG S-19264T (=DSM 44701T), isolated from a smear-ripened cheese.</title>
        <authorList>
            <consortium name="US DOE Joint Genome Institute (JGI-PGF)"/>
            <person name="Walter F."/>
            <person name="Albersmeier A."/>
            <person name="Kalinowski J."/>
            <person name="Ruckert C."/>
        </authorList>
    </citation>
    <scope>NUCLEOTIDE SEQUENCE</scope>
    <source>
        <strain evidence="1">JCM 3086</strain>
    </source>
</reference>
<comment type="caution">
    <text evidence="1">The sequence shown here is derived from an EMBL/GenBank/DDBJ whole genome shotgun (WGS) entry which is preliminary data.</text>
</comment>
<dbReference type="EMBL" id="BMQA01000073">
    <property type="protein sequence ID" value="GGJ62840.1"/>
    <property type="molecule type" value="Genomic_DNA"/>
</dbReference>
<keyword evidence="2" id="KW-1185">Reference proteome</keyword>